<gene>
    <name evidence="5" type="ORF">MIM_c31480</name>
</gene>
<dbReference type="Gene3D" id="1.10.10.10">
    <property type="entry name" value="Winged helix-like DNA-binding domain superfamily/Winged helix DNA-binding domain"/>
    <property type="match status" value="1"/>
</dbReference>
<dbReference type="Pfam" id="PF01037">
    <property type="entry name" value="AsnC_trans_reg"/>
    <property type="match status" value="1"/>
</dbReference>
<dbReference type="KEGG" id="amim:MIM_c31480"/>
<dbReference type="Pfam" id="PF13412">
    <property type="entry name" value="HTH_24"/>
    <property type="match status" value="1"/>
</dbReference>
<dbReference type="PRINTS" id="PR00033">
    <property type="entry name" value="HTHASNC"/>
</dbReference>
<dbReference type="GO" id="GO:0006355">
    <property type="term" value="P:regulation of DNA-templated transcription"/>
    <property type="evidence" value="ECO:0007669"/>
    <property type="project" value="UniProtKB-ARBA"/>
</dbReference>
<protein>
    <submittedName>
        <fullName evidence="5">Transcriptional regulator, AsnC family</fullName>
    </submittedName>
</protein>
<dbReference type="SUPFAM" id="SSF54909">
    <property type="entry name" value="Dimeric alpha+beta barrel"/>
    <property type="match status" value="1"/>
</dbReference>
<dbReference type="EMBL" id="CP003915">
    <property type="protein sequence ID" value="AHG65212.1"/>
    <property type="molecule type" value="Genomic_DNA"/>
</dbReference>
<dbReference type="AlphaFoldDB" id="W0PHF4"/>
<reference evidence="5 6" key="1">
    <citation type="journal article" date="2014" name="Microbiology">
        <title>Unravelling the complete genome sequence of Advenella mimigardefordensis strain DPN7T and novel insights in the catabolism of the xenobiotic polythioester precursor 3,3'-dithiodipropionate.</title>
        <authorList>
            <person name="Wubbeler J.H."/>
            <person name="Hiessl S."/>
            <person name="Schuldes J."/>
            <person name="Thurmer A."/>
            <person name="Daniel R."/>
            <person name="Steinbuchel A."/>
        </authorList>
    </citation>
    <scope>NUCLEOTIDE SEQUENCE [LARGE SCALE GENOMIC DNA]</scope>
    <source>
        <strain evidence="6">DSM 17166 / LMG 22922 / DPN7</strain>
    </source>
</reference>
<keyword evidence="2" id="KW-0238">DNA-binding</keyword>
<dbReference type="RefSeq" id="WP_025373872.1">
    <property type="nucleotide sequence ID" value="NZ_CP003915.1"/>
</dbReference>
<dbReference type="PANTHER" id="PTHR30154:SF34">
    <property type="entry name" value="TRANSCRIPTIONAL REGULATOR AZLB"/>
    <property type="match status" value="1"/>
</dbReference>
<evidence type="ECO:0000313" key="6">
    <source>
        <dbReference type="Proteomes" id="UP000019095"/>
    </source>
</evidence>
<organism evidence="5 6">
    <name type="scientific">Advenella mimigardefordensis (strain DSM 17166 / LMG 22922 / DPN7)</name>
    <dbReference type="NCBI Taxonomy" id="1247726"/>
    <lineage>
        <taxon>Bacteria</taxon>
        <taxon>Pseudomonadati</taxon>
        <taxon>Pseudomonadota</taxon>
        <taxon>Betaproteobacteria</taxon>
        <taxon>Burkholderiales</taxon>
        <taxon>Alcaligenaceae</taxon>
    </lineage>
</organism>
<evidence type="ECO:0000313" key="5">
    <source>
        <dbReference type="EMBL" id="AHG65212.1"/>
    </source>
</evidence>
<dbReference type="InterPro" id="IPR011008">
    <property type="entry name" value="Dimeric_a/b-barrel"/>
</dbReference>
<evidence type="ECO:0000256" key="1">
    <source>
        <dbReference type="ARBA" id="ARBA00023015"/>
    </source>
</evidence>
<dbReference type="GO" id="GO:0005829">
    <property type="term" value="C:cytosol"/>
    <property type="evidence" value="ECO:0007669"/>
    <property type="project" value="TreeGrafter"/>
</dbReference>
<evidence type="ECO:0000256" key="2">
    <source>
        <dbReference type="ARBA" id="ARBA00023125"/>
    </source>
</evidence>
<dbReference type="InterPro" id="IPR019888">
    <property type="entry name" value="Tscrpt_reg_AsnC-like"/>
</dbReference>
<dbReference type="STRING" id="1247726.MIM_c31480"/>
<name>W0PHF4_ADVMD</name>
<dbReference type="InterPro" id="IPR036390">
    <property type="entry name" value="WH_DNA-bd_sf"/>
</dbReference>
<feature type="domain" description="HTH asnC-type" evidence="4">
    <location>
        <begin position="5"/>
        <end position="66"/>
    </location>
</feature>
<dbReference type="OrthoDB" id="8590699at2"/>
<accession>W0PHF4</accession>
<dbReference type="PANTHER" id="PTHR30154">
    <property type="entry name" value="LEUCINE-RESPONSIVE REGULATORY PROTEIN"/>
    <property type="match status" value="1"/>
</dbReference>
<dbReference type="InterPro" id="IPR011991">
    <property type="entry name" value="ArsR-like_HTH"/>
</dbReference>
<dbReference type="InterPro" id="IPR036388">
    <property type="entry name" value="WH-like_DNA-bd_sf"/>
</dbReference>
<dbReference type="SMART" id="SM00344">
    <property type="entry name" value="HTH_ASNC"/>
    <property type="match status" value="1"/>
</dbReference>
<dbReference type="eggNOG" id="COG1522">
    <property type="taxonomic scope" value="Bacteria"/>
</dbReference>
<dbReference type="HOGENOM" id="CLU_091233_0_1_4"/>
<dbReference type="CDD" id="cd00090">
    <property type="entry name" value="HTH_ARSR"/>
    <property type="match status" value="1"/>
</dbReference>
<keyword evidence="1" id="KW-0805">Transcription regulation</keyword>
<dbReference type="InterPro" id="IPR019887">
    <property type="entry name" value="Tscrpt_reg_AsnC/Lrp_C"/>
</dbReference>
<dbReference type="SUPFAM" id="SSF46785">
    <property type="entry name" value="Winged helix' DNA-binding domain"/>
    <property type="match status" value="1"/>
</dbReference>
<proteinExistence type="predicted"/>
<dbReference type="PATRIC" id="fig|1247726.3.peg.3473"/>
<keyword evidence="6" id="KW-1185">Reference proteome</keyword>
<dbReference type="PROSITE" id="PS50956">
    <property type="entry name" value="HTH_ASNC_2"/>
    <property type="match status" value="1"/>
</dbReference>
<dbReference type="GO" id="GO:0043200">
    <property type="term" value="P:response to amino acid"/>
    <property type="evidence" value="ECO:0007669"/>
    <property type="project" value="TreeGrafter"/>
</dbReference>
<dbReference type="InterPro" id="IPR000485">
    <property type="entry name" value="AsnC-type_HTH_dom"/>
</dbReference>
<evidence type="ECO:0000256" key="3">
    <source>
        <dbReference type="ARBA" id="ARBA00023163"/>
    </source>
</evidence>
<dbReference type="GO" id="GO:0043565">
    <property type="term" value="F:sequence-specific DNA binding"/>
    <property type="evidence" value="ECO:0007669"/>
    <property type="project" value="InterPro"/>
</dbReference>
<dbReference type="Gene3D" id="3.30.70.920">
    <property type="match status" value="1"/>
</dbReference>
<evidence type="ECO:0000259" key="4">
    <source>
        <dbReference type="PROSITE" id="PS50956"/>
    </source>
</evidence>
<keyword evidence="3" id="KW-0804">Transcription</keyword>
<dbReference type="Proteomes" id="UP000019095">
    <property type="component" value="Chromosome"/>
</dbReference>
<sequence>MTNKIDSYDHVLLAAIQDDARLSQSELGERANLSTAAVNRRLKQLAKDGVIERYTANINPKSLGYGLTIVAEVKAESERADLLDEMREGFRACRQIQQCYYVTGDCDFVLIFLVQDMDQYVELTRRLFHGNNNVKAFKTLVVMDRVKAGMHVPVDKSGERS</sequence>